<evidence type="ECO:0000313" key="2">
    <source>
        <dbReference type="Proteomes" id="UP000180098"/>
    </source>
</evidence>
<keyword evidence="2" id="KW-1185">Reference proteome</keyword>
<dbReference type="Gene3D" id="3.30.1490.480">
    <property type="entry name" value="Endolytic murein transglycosylase"/>
    <property type="match status" value="1"/>
</dbReference>
<evidence type="ECO:0008006" key="3">
    <source>
        <dbReference type="Google" id="ProtNLM"/>
    </source>
</evidence>
<dbReference type="Proteomes" id="UP000180098">
    <property type="component" value="Unassembled WGS sequence"/>
</dbReference>
<dbReference type="EMBL" id="MLQQ01000001">
    <property type="protein sequence ID" value="OIJ16102.1"/>
    <property type="molecule type" value="Genomic_DNA"/>
</dbReference>
<evidence type="ECO:0000313" key="1">
    <source>
        <dbReference type="EMBL" id="OIJ16102.1"/>
    </source>
</evidence>
<organism evidence="1 2">
    <name type="scientific">Anaerobacillus arseniciselenatis</name>
    <dbReference type="NCBI Taxonomy" id="85682"/>
    <lineage>
        <taxon>Bacteria</taxon>
        <taxon>Bacillati</taxon>
        <taxon>Bacillota</taxon>
        <taxon>Bacilli</taxon>
        <taxon>Bacillales</taxon>
        <taxon>Bacillaceae</taxon>
        <taxon>Anaerobacillus</taxon>
    </lineage>
</organism>
<protein>
    <recommendedName>
        <fullName evidence="3">Aminodeoxychorismate lyase</fullName>
    </recommendedName>
</protein>
<name>A0A1S2LU94_9BACI</name>
<dbReference type="Pfam" id="PF02618">
    <property type="entry name" value="YceG"/>
    <property type="match status" value="1"/>
</dbReference>
<gene>
    <name evidence="1" type="ORF">BKP35_03730</name>
</gene>
<reference evidence="1 2" key="1">
    <citation type="submission" date="2016-10" db="EMBL/GenBank/DDBJ databases">
        <title>Draft genome sequences of four alkaliphilic bacteria belonging to the Anaerobacillus genus.</title>
        <authorList>
            <person name="Bassil N.M."/>
            <person name="Lloyd J.R."/>
        </authorList>
    </citation>
    <scope>NUCLEOTIDE SEQUENCE [LARGE SCALE GENOMIC DNA]</scope>
    <source>
        <strain evidence="1 2">DSM 15340</strain>
    </source>
</reference>
<dbReference type="InterPro" id="IPR003770">
    <property type="entry name" value="MLTG-like"/>
</dbReference>
<comment type="caution">
    <text evidence="1">The sequence shown here is derived from an EMBL/GenBank/DDBJ whole genome shotgun (WGS) entry which is preliminary data.</text>
</comment>
<proteinExistence type="predicted"/>
<dbReference type="OrthoDB" id="2138957at2"/>
<accession>A0A1S2LU94</accession>
<dbReference type="AlphaFoldDB" id="A0A1S2LU94"/>
<dbReference type="RefSeq" id="WP_071312027.1">
    <property type="nucleotide sequence ID" value="NZ_MLQQ01000001.1"/>
</dbReference>
<sequence>MTKKMLQGIAAGIMLTTLIFAYNFYFTNNFTVIKDQPDNVIGEVSEEDIEQYLKSHNLVAVDKLEYEELLNLKKVEKEEVEKNDEDGRQEEVVEDDSIKEVLFVVEPGTSSGTVGIMLEEEGLIDDRQQFENYLSDAGLETQIRAGEYYLSTGMSLEEIIENLT</sequence>